<feature type="compositionally biased region" description="Low complexity" evidence="11">
    <location>
        <begin position="3093"/>
        <end position="3103"/>
    </location>
</feature>
<feature type="compositionally biased region" description="Basic and acidic residues" evidence="11">
    <location>
        <begin position="902"/>
        <end position="913"/>
    </location>
</feature>
<keyword evidence="5" id="KW-0067">ATP-binding</keyword>
<dbReference type="FunFam" id="3.40.50.10810:FF:000003">
    <property type="entry name" value="chromodomain-helicase-DNA-binding protein 8 isoform X4"/>
    <property type="match status" value="1"/>
</dbReference>
<dbReference type="Pfam" id="PF23078">
    <property type="entry name" value="HTH_CHD6-9"/>
    <property type="match status" value="1"/>
</dbReference>
<dbReference type="Pfam" id="PF00271">
    <property type="entry name" value="Helicase_C"/>
    <property type="match status" value="1"/>
</dbReference>
<dbReference type="InterPro" id="IPR001650">
    <property type="entry name" value="Helicase_C-like"/>
</dbReference>
<feature type="region of interest" description="Disordered" evidence="11">
    <location>
        <begin position="716"/>
        <end position="742"/>
    </location>
</feature>
<dbReference type="Gene3D" id="2.40.50.40">
    <property type="match status" value="2"/>
</dbReference>
<evidence type="ECO:0000256" key="8">
    <source>
        <dbReference type="ARBA" id="ARBA00023125"/>
    </source>
</evidence>
<sequence length="3124" mass="347954">MAEQVSGTGSANATHVVTSPGSGQIVSQVQPSNLQISAAAKPQLVVQSPQQQVLILPPGSTTIPQTQLSQISIRQPSQSNVQLIGQSSVQVVNQPAGPVTVVSQGPATGSQMFYIVSPTRSVTTSTPQQALVSGNKVIISAAGSPRADVSMVNRNVKQLAPAKSAVETPQPITQQTLVVKSPPSISTISPIVQGTSNTTKIIPSTSQNVSTLMGQSSQQTAVVPNQSVVVSQGAPLLTAQASPQKLPAVKVVPKATGNTIVGQNQGTGQPVTLQLKITDPSLIQKLGLQQGKGHVLSLTGMNLNQLLASQKVQLVGQSKSAVATTGSVQPNLAQNIKLGGAVAAGSQATGNTSLQTVPNLLNKTIVLPQTSSNVVLKTVSSHPVSTTTTVTTTVSTVSTSQQQPITVFSNQKGQQQIVMLKQQTVSSSQPSQGLSVVGSPQAGTQRVLIQGGQKVSNSIPGGVGASFVIGNRQISSIVPQSPTPNSGVTNLNPVQKRITLSPSSSGIKNTLAVHNQAPTAVVKLPGTPQKVVTASSAGSLTKSDVPAVGMSAVSAELKAASESSTGISPSNVKLTTGSTVTSLSTVSTTTAAVKPQNTVVVKKTDTSVTSASSSASTVVTSVTTPTTTASLGGQSSQNFVSKFIRILPPKPGQKQTQMVISVNPNTDVNSEVKEISKELAQLQSQPKTHDTLKKLQDLQTRLQQLQVVTQLIKKAKMGQQSGSGGSAGVPGSASSPTDSKERKKIIKQYKLQEKANRIVAEAVQKAKAAGKVDIPNVNSLELPPIPSGAEEEEEEERKKKKKDKSRSKSKKSKDSKKKDSKDKKNRDKEKRQQAPSKKKQPSKKLPAAAVLKLKRQKRKRGEECSDTSDLDETPPRSPVTMYVDQDGEVMQRRSARNTTRKKYTEDYDFKITDDESSSSSDNEGKESFKKSKKKTSGSQPVKPVLKSVKVKQEVEENLEVDVESVEPSASVQGTQFFVENPDEDEANIIEKILAYRTRKKPQLPGEAQVGEVEEFLVKYRNFSYMHCEWQTVDKMKDPRIHQKVKRFRQKLRHMTPTAFQQMEEEPFNPDYIEVDRVLDEAVTQDEMTGEDVTHYLVKWCSLPYEDSTWELAADVLNSKIDFFHKIQKVPSPEERTRKAKAKSVDWEKLPVSPEYKDNNKLRDYQLEGVNWLMFSWCNGQNCILADEMGLGKTIQSIGFLMEVVKFGIIGPFLVIAPLSTIANWQREVETWTDLNSVVYHGSAQSRHMIAEFEMFHKDDKGDKIPNCFKFQVLITTYEILLADCQELSEIEWRVVIIDEAHRLKNRNCKLLEGLKILDVEHRVLLTGTPLQNNVEELFSLLNFLEPGRFRSLSQFLDDFGDLKTESQVERLQQLLKPMMLRRLKEDVEKTLAPKEETIIEVELTSIQKRYYRAILERNFSFLQKGANSTSNLPNLMNTMMELRKCCNHPFLINGAEDQIMLEMNPTGQQLHESLLIHLKALIQSSGKMVLLDKLLPKLKEGGHKVLIFSQMIRCLDILEDYLVQKRYLFERIDGRVRGNMRQAAIDRFSKPDSDRFIFLLCTRAGGLGINLTAADTCIIFDSDWNPQNDLQAQARCHRIGQSKAVKVYRLITRNSYEREMFDKASMKLGLDKAVLQSMRADKDAVNAQQPLTKTEIEDLLRKGAYGAIMEDDESSSKFCEEDIEMILKRRTKVIQIESGVKGSTFAKASFTVASDHADIKIDDPDFWQKWAKKADIQIRDSKEDKIIMAPRQRKQTRRYGGNDMTELSSSDEEVAPKEEKPSKKQLQSGWTRLECFRVEKGLLTFGWGCWEEILATTRFRRRLGEKDIEAISRTMLIYCLQHYKGDENIKSFIWDLVTPGQDGTPKDVKQHKGLSVLVPRGGRKSKKPKKEEPVVPCILEFDFTNKDKNAEQLLTDEGYKNHLKRHCNKVLLRVRLLYYLRHEIIGPMARQIEEGTPASDLNFNIPPPEGEKPIAWWDTKADKSLLVGVFKHGYEKYHLMRLDSCLCFLERCGRPRQDELAAQSQVDGDVMNDSQLDVDGIEQDTSAIPTIPKHIKEEVEGESASPVSTRPSSPATPSTSKRKSAPLVPSEPGKLPFPQAPDLNTRVRRLVAGFQREQKKKQLKEAKREKKDQVKKLRMQEQLRLREMRKVEGAQKWSRREESDFYRILAAFGVEQDPVSGQYNWTNFKKLAKLERKYDNRMQEFYEHYRAMCLRVCKREDEIPADFAQKPPLDFQIEPISEERASKCLQRIDLLLKVRNQVLPHAQLEERLKLCQKSVELPEWWEPGKHDKDLLLGVSRYGINRMESQQMMMNDPQLSFKELKEKYPQMGMPPPGAFTTKPKGEAKKKKKPAKGPASKEDMKAKVDGDTIDQTAGALKVESGAKMMELKRPPLDIKSEPHLDENGALNLSKPLKDENKDNGNTGVDKDTIVCKEEKEGFMHRDTKDLQDASQDREGEELGNTQVQTIKEVDGEKVVMNNDTGNNLSKTENGESPAKGGASTKQMSEAEILYTYILRWPKDRVIVHRLEQISVCILKGMWPGRKHHPPPLPVPADPMLLGLDRPPMPLEHSYAGEFLGSKYMEMDEPIPLRKKKKKKKQIFEDPGKPDAASYEVYRLLVGADSQGDRETVKKRRRKEKDGSSEIEGEELDADGKVKRKRKKEKWKVVDANTGLPVQSEDSQEETAPPPKKRKRLKDPATLRMEDITGEEKVGIIEQATGYVLPAKRVPLLKDVAQWIMKHPRYSIAFEWGEIVIKKGFLPPQLYHRISKTPSAQRAVHFPPYQTRASSSASPLEGSVPLNNLEEMVHVMPASVPLAPSLPIPTREAPSESLIGKKQKKKAKAKQACIPQPIAPAPSSSLPGISPYLLPSTGGVLYSPFLASQGVLQPSGNVLMPAQTDFSVRSSSRTEEAVGSPEMELEETNERTVVSQEPRVQESREIHEEVEAMEHSREIDGREEESEDDDDVNNEEERVRAIKQEYEAMNYDSDEDGYEEDENEVRRSDDDDDDEMEEDGGNDSDGEDVSDNEDQEEEEEDYGEYQIMDGGDSDDDDAEPFLEDGEDDDDDDDDADDGGDDDGNDEGDDDEDDESAGNPNSDSDNSNNEYNDVDDDSDDVDDDSDDENDDE</sequence>
<evidence type="ECO:0000256" key="1">
    <source>
        <dbReference type="ARBA" id="ARBA00004123"/>
    </source>
</evidence>
<proteinExistence type="predicted"/>
<feature type="compositionally biased region" description="Basic and acidic residues" evidence="11">
    <location>
        <begin position="2413"/>
        <end position="2427"/>
    </location>
</feature>
<dbReference type="InterPro" id="IPR038718">
    <property type="entry name" value="SNF2-like_sf"/>
</dbReference>
<feature type="domain" description="Chromo" evidence="12">
    <location>
        <begin position="987"/>
        <end position="1050"/>
    </location>
</feature>
<dbReference type="SUPFAM" id="SSF160481">
    <property type="entry name" value="BRK domain-like"/>
    <property type="match status" value="1"/>
</dbReference>
<evidence type="ECO:0000256" key="11">
    <source>
        <dbReference type="SAM" id="MobiDB-lite"/>
    </source>
</evidence>
<dbReference type="CDD" id="cd18663">
    <property type="entry name" value="CD2_tandem_CHD5-9_like"/>
    <property type="match status" value="1"/>
</dbReference>
<dbReference type="PROSITE" id="PS51194">
    <property type="entry name" value="HELICASE_CTER"/>
    <property type="match status" value="1"/>
</dbReference>
<dbReference type="SUPFAM" id="SSF54160">
    <property type="entry name" value="Chromo domain-like"/>
    <property type="match status" value="2"/>
</dbReference>
<evidence type="ECO:0000259" key="14">
    <source>
        <dbReference type="PROSITE" id="PS51194"/>
    </source>
</evidence>
<evidence type="ECO:0000256" key="4">
    <source>
        <dbReference type="ARBA" id="ARBA00022801"/>
    </source>
</evidence>
<dbReference type="SUPFAM" id="SSF52540">
    <property type="entry name" value="P-loop containing nucleoside triphosphate hydrolases"/>
    <property type="match status" value="2"/>
</dbReference>
<dbReference type="InterPro" id="IPR049730">
    <property type="entry name" value="SNF2/RAD54-like_C"/>
</dbReference>
<name>A0A9Q1CD19_HOLLE</name>
<dbReference type="CDD" id="cd18793">
    <property type="entry name" value="SF2_C_SNF"/>
    <property type="match status" value="1"/>
</dbReference>
<dbReference type="GO" id="GO:0006325">
    <property type="term" value="P:chromatin organization"/>
    <property type="evidence" value="ECO:0007669"/>
    <property type="project" value="UniProtKB-KW"/>
</dbReference>
<feature type="region of interest" description="Disordered" evidence="11">
    <location>
        <begin position="2451"/>
        <end position="2503"/>
    </location>
</feature>
<evidence type="ECO:0000313" key="15">
    <source>
        <dbReference type="EMBL" id="KAJ8042289.1"/>
    </source>
</evidence>
<dbReference type="Gene3D" id="3.40.50.300">
    <property type="entry name" value="P-loop containing nucleotide triphosphate hydrolases"/>
    <property type="match status" value="1"/>
</dbReference>
<dbReference type="InterPro" id="IPR016197">
    <property type="entry name" value="Chromo-like_dom_sf"/>
</dbReference>
<dbReference type="Gene3D" id="1.10.10.60">
    <property type="entry name" value="Homeodomain-like"/>
    <property type="match status" value="2"/>
</dbReference>
<dbReference type="InterPro" id="IPR014001">
    <property type="entry name" value="Helicase_ATP-bd"/>
</dbReference>
<feature type="compositionally biased region" description="Acidic residues" evidence="11">
    <location>
        <begin position="3104"/>
        <end position="3124"/>
    </location>
</feature>
<dbReference type="InterPro" id="IPR006576">
    <property type="entry name" value="BRK_domain"/>
</dbReference>
<dbReference type="Pfam" id="PF00385">
    <property type="entry name" value="Chromo"/>
    <property type="match status" value="1"/>
</dbReference>
<feature type="domain" description="Chromo" evidence="12">
    <location>
        <begin position="1072"/>
        <end position="1115"/>
    </location>
</feature>
<feature type="compositionally biased region" description="Basic residues" evidence="11">
    <location>
        <begin position="798"/>
        <end position="815"/>
    </location>
</feature>
<feature type="region of interest" description="Disordered" evidence="11">
    <location>
        <begin position="2058"/>
        <end position="2102"/>
    </location>
</feature>
<feature type="region of interest" description="Disordered" evidence="11">
    <location>
        <begin position="2899"/>
        <end position="3124"/>
    </location>
</feature>
<accession>A0A9Q1CD19</accession>
<dbReference type="GO" id="GO:0005524">
    <property type="term" value="F:ATP binding"/>
    <property type="evidence" value="ECO:0007669"/>
    <property type="project" value="UniProtKB-KW"/>
</dbReference>
<dbReference type="GO" id="GO:0003677">
    <property type="term" value="F:DNA binding"/>
    <property type="evidence" value="ECO:0007669"/>
    <property type="project" value="UniProtKB-KW"/>
</dbReference>
<dbReference type="FunFam" id="2.40.50.40:FF:000001">
    <property type="entry name" value="chromodomain-helicase-DNA-binding protein 8 isoform X4"/>
    <property type="match status" value="1"/>
</dbReference>
<dbReference type="Pfam" id="PF00176">
    <property type="entry name" value="SNF2-rel_dom"/>
    <property type="match status" value="1"/>
</dbReference>
<feature type="compositionally biased region" description="Basic and acidic residues" evidence="11">
    <location>
        <begin position="2968"/>
        <end position="2979"/>
    </location>
</feature>
<dbReference type="InterPro" id="IPR023780">
    <property type="entry name" value="Chromo_domain"/>
</dbReference>
<keyword evidence="3" id="KW-0547">Nucleotide-binding</keyword>
<dbReference type="SMART" id="SM00298">
    <property type="entry name" value="CHROMO"/>
    <property type="match status" value="2"/>
</dbReference>
<dbReference type="Proteomes" id="UP001152320">
    <property type="component" value="Chromosome 5"/>
</dbReference>
<feature type="region of interest" description="Disordered" evidence="11">
    <location>
        <begin position="776"/>
        <end position="942"/>
    </location>
</feature>
<feature type="region of interest" description="Disordered" evidence="11">
    <location>
        <begin position="2331"/>
        <end position="2363"/>
    </location>
</feature>
<dbReference type="PANTHER" id="PTHR46850">
    <property type="entry name" value="CHROMODOMAIN-HELICASE-DNA-BINDING PROTEIN 9"/>
    <property type="match status" value="1"/>
</dbReference>
<feature type="compositionally biased region" description="Acidic residues" evidence="11">
    <location>
        <begin position="3044"/>
        <end position="3088"/>
    </location>
</feature>
<reference evidence="15" key="1">
    <citation type="submission" date="2021-10" db="EMBL/GenBank/DDBJ databases">
        <title>Tropical sea cucumber genome reveals ecological adaptation and Cuvierian tubules defense mechanism.</title>
        <authorList>
            <person name="Chen T."/>
        </authorList>
    </citation>
    <scope>NUCLEOTIDE SEQUENCE</scope>
    <source>
        <strain evidence="15">Nanhai2018</strain>
        <tissue evidence="15">Muscle</tissue>
    </source>
</reference>
<evidence type="ECO:0000256" key="5">
    <source>
        <dbReference type="ARBA" id="ARBA00022840"/>
    </source>
</evidence>
<evidence type="ECO:0000259" key="12">
    <source>
        <dbReference type="PROSITE" id="PS50013"/>
    </source>
</evidence>
<dbReference type="SMART" id="SM00490">
    <property type="entry name" value="HELICc"/>
    <property type="match status" value="1"/>
</dbReference>
<keyword evidence="16" id="KW-1185">Reference proteome</keyword>
<evidence type="ECO:0000256" key="2">
    <source>
        <dbReference type="ARBA" id="ARBA00022737"/>
    </source>
</evidence>
<feature type="region of interest" description="Disordered" evidence="11">
    <location>
        <begin position="1"/>
        <end position="24"/>
    </location>
</feature>
<evidence type="ECO:0000256" key="9">
    <source>
        <dbReference type="ARBA" id="ARBA00023163"/>
    </source>
</evidence>
<dbReference type="InterPro" id="IPR027417">
    <property type="entry name" value="P-loop_NTPase"/>
</dbReference>
<dbReference type="Gene3D" id="3.40.50.10810">
    <property type="entry name" value="Tandem AAA-ATPase domain"/>
    <property type="match status" value="1"/>
</dbReference>
<dbReference type="PROSITE" id="PS51192">
    <property type="entry name" value="HELICASE_ATP_BIND_1"/>
    <property type="match status" value="1"/>
</dbReference>
<keyword evidence="10" id="KW-0539">Nucleus</keyword>
<dbReference type="CDD" id="cd17995">
    <property type="entry name" value="DEXHc_CHD6_7_8_9"/>
    <property type="match status" value="1"/>
</dbReference>
<dbReference type="InterPro" id="IPR051493">
    <property type="entry name" value="CHD"/>
</dbReference>
<keyword evidence="6" id="KW-0156">Chromatin regulator</keyword>
<dbReference type="CDD" id="cd18668">
    <property type="entry name" value="CD1_tandem_CHD5-9_like"/>
    <property type="match status" value="1"/>
</dbReference>
<evidence type="ECO:0000256" key="7">
    <source>
        <dbReference type="ARBA" id="ARBA00023015"/>
    </source>
</evidence>
<feature type="region of interest" description="Disordered" evidence="11">
    <location>
        <begin position="2114"/>
        <end position="2134"/>
    </location>
</feature>
<comment type="caution">
    <text evidence="15">The sequence shown here is derived from an EMBL/GenBank/DDBJ whole genome shotgun (WGS) entry which is preliminary data.</text>
</comment>
<feature type="region of interest" description="Disordered" evidence="11">
    <location>
        <begin position="2668"/>
        <end position="2697"/>
    </location>
</feature>
<evidence type="ECO:0000256" key="10">
    <source>
        <dbReference type="ARBA" id="ARBA00023242"/>
    </source>
</evidence>
<keyword evidence="8" id="KW-0238">DNA-binding</keyword>
<evidence type="ECO:0000313" key="16">
    <source>
        <dbReference type="Proteomes" id="UP001152320"/>
    </source>
</evidence>
<dbReference type="InterPro" id="IPR037259">
    <property type="entry name" value="BRK_sf"/>
</dbReference>
<dbReference type="EMBL" id="JAIZAY010000005">
    <property type="protein sequence ID" value="KAJ8042289.1"/>
    <property type="molecule type" value="Genomic_DNA"/>
</dbReference>
<feature type="domain" description="Helicase C-terminal" evidence="14">
    <location>
        <begin position="1490"/>
        <end position="1660"/>
    </location>
</feature>
<evidence type="ECO:0000259" key="13">
    <source>
        <dbReference type="PROSITE" id="PS51192"/>
    </source>
</evidence>
<dbReference type="Pfam" id="PF07533">
    <property type="entry name" value="BRK"/>
    <property type="match status" value="1"/>
</dbReference>
<dbReference type="SMART" id="SM00487">
    <property type="entry name" value="DEXDc"/>
    <property type="match status" value="1"/>
</dbReference>
<feature type="compositionally biased region" description="Basic and acidic residues" evidence="11">
    <location>
        <begin position="816"/>
        <end position="832"/>
    </location>
</feature>
<feature type="compositionally biased region" description="Acidic residues" evidence="11">
    <location>
        <begin position="3003"/>
        <end position="3036"/>
    </location>
</feature>
<dbReference type="PROSITE" id="PS50013">
    <property type="entry name" value="CHROMO_2"/>
    <property type="match status" value="2"/>
</dbReference>
<dbReference type="InterPro" id="IPR000953">
    <property type="entry name" value="Chromo/chromo_shadow_dom"/>
</dbReference>
<feature type="domain" description="Helicase ATP-binding" evidence="13">
    <location>
        <begin position="1173"/>
        <end position="1347"/>
    </location>
</feature>
<keyword evidence="4" id="KW-0378">Hydrolase</keyword>
<feature type="compositionally biased region" description="Basic and acidic residues" evidence="11">
    <location>
        <begin position="2932"/>
        <end position="2953"/>
    </location>
</feature>
<keyword evidence="9" id="KW-0804">Transcription</keyword>
<feature type="region of interest" description="Disordered" evidence="11">
    <location>
        <begin position="2395"/>
        <end position="2427"/>
    </location>
</feature>
<gene>
    <name evidence="15" type="ORF">HOLleu_13308</name>
</gene>
<protein>
    <submittedName>
        <fullName evidence="15">Chromodomain-helicase-DNA-binding protein 8</fullName>
    </submittedName>
</protein>
<feature type="compositionally biased region" description="Acidic residues" evidence="11">
    <location>
        <begin position="2954"/>
        <end position="2967"/>
    </location>
</feature>
<comment type="subcellular location">
    <subcellularLocation>
        <location evidence="1">Nucleus</location>
    </subcellularLocation>
</comment>
<feature type="region of interest" description="Disordered" evidence="11">
    <location>
        <begin position="2624"/>
        <end position="2655"/>
    </location>
</feature>
<evidence type="ECO:0000256" key="6">
    <source>
        <dbReference type="ARBA" id="ARBA00022853"/>
    </source>
</evidence>
<feature type="region of interest" description="Disordered" evidence="11">
    <location>
        <begin position="1750"/>
        <end position="1785"/>
    </location>
</feature>
<dbReference type="GO" id="GO:0016787">
    <property type="term" value="F:hydrolase activity"/>
    <property type="evidence" value="ECO:0007669"/>
    <property type="project" value="UniProtKB-KW"/>
</dbReference>
<feature type="compositionally biased region" description="Acidic residues" evidence="11">
    <location>
        <begin position="2985"/>
        <end position="2996"/>
    </location>
</feature>
<organism evidence="15 16">
    <name type="scientific">Holothuria leucospilota</name>
    <name type="common">Black long sea cucumber</name>
    <name type="synonym">Mertensiothuria leucospilota</name>
    <dbReference type="NCBI Taxonomy" id="206669"/>
    <lineage>
        <taxon>Eukaryota</taxon>
        <taxon>Metazoa</taxon>
        <taxon>Echinodermata</taxon>
        <taxon>Eleutherozoa</taxon>
        <taxon>Echinozoa</taxon>
        <taxon>Holothuroidea</taxon>
        <taxon>Aspidochirotacea</taxon>
        <taxon>Aspidochirotida</taxon>
        <taxon>Holothuriidae</taxon>
        <taxon>Holothuria</taxon>
    </lineage>
</organism>
<feature type="compositionally biased region" description="Low complexity" evidence="11">
    <location>
        <begin position="2063"/>
        <end position="2079"/>
    </location>
</feature>
<feature type="compositionally biased region" description="Basic and acidic residues" evidence="11">
    <location>
        <begin position="2395"/>
        <end position="2404"/>
    </location>
</feature>
<feature type="compositionally biased region" description="Basic and acidic residues" evidence="11">
    <location>
        <begin position="2123"/>
        <end position="2134"/>
    </location>
</feature>
<dbReference type="InterPro" id="IPR000330">
    <property type="entry name" value="SNF2_N"/>
</dbReference>
<dbReference type="InterPro" id="IPR056342">
    <property type="entry name" value="HTH_CHD6-9"/>
</dbReference>
<dbReference type="OrthoDB" id="5857104at2759"/>
<feature type="compositionally biased region" description="Polar residues" evidence="11">
    <location>
        <begin position="2479"/>
        <end position="2489"/>
    </location>
</feature>
<dbReference type="GO" id="GO:0005634">
    <property type="term" value="C:nucleus"/>
    <property type="evidence" value="ECO:0007669"/>
    <property type="project" value="UniProtKB-SubCell"/>
</dbReference>
<keyword evidence="2" id="KW-0677">Repeat</keyword>
<dbReference type="Gene3D" id="3.40.5.120">
    <property type="match status" value="1"/>
</dbReference>
<dbReference type="PANTHER" id="PTHR46850:SF1">
    <property type="entry name" value="CHROMODOMAIN-HELICASE-DNA-BINDING PROTEIN 9"/>
    <property type="match status" value="1"/>
</dbReference>
<keyword evidence="7" id="KW-0805">Transcription regulation</keyword>
<evidence type="ECO:0000256" key="3">
    <source>
        <dbReference type="ARBA" id="ARBA00022741"/>
    </source>
</evidence>
<dbReference type="FunFam" id="3.40.50.300:FF:000015">
    <property type="entry name" value="chromodomain-helicase-DNA-binding protein 9 isoform X1"/>
    <property type="match status" value="1"/>
</dbReference>